<organism evidence="1 2">
    <name type="scientific">Clostridium phage CPD2</name>
    <dbReference type="NCBI Taxonomy" id="2420237"/>
    <lineage>
        <taxon>Viruses</taxon>
        <taxon>Duplodnaviria</taxon>
        <taxon>Heunggongvirae</taxon>
        <taxon>Uroviricota</taxon>
        <taxon>Caudoviricetes</taxon>
        <taxon>Guelinviridae</taxon>
        <taxon>Denniswatsonvirinae</taxon>
        <taxon>Gregsiragusavirus</taxon>
        <taxon>Gregsiragusavirus CPD2</taxon>
    </lineage>
</organism>
<name>A0A5H2QUC4_9CAUD</name>
<keyword evidence="2" id="KW-1185">Reference proteome</keyword>
<accession>A0A5H2QUC4</accession>
<protein>
    <submittedName>
        <fullName evidence="1">Uncharacterized protein</fullName>
    </submittedName>
</protein>
<sequence length="58" mass="6711">MGVIQLYCYNRRIKNIPCRHNCLYGDLCDLCITKHCVVLGNLNNSQIKNLKSELNKND</sequence>
<evidence type="ECO:0000313" key="1">
    <source>
        <dbReference type="EMBL" id="AYR04278.1"/>
    </source>
</evidence>
<dbReference type="EMBL" id="MH999279">
    <property type="protein sequence ID" value="AYR04278.1"/>
    <property type="molecule type" value="Genomic_DNA"/>
</dbReference>
<proteinExistence type="predicted"/>
<reference evidence="1 2" key="1">
    <citation type="submission" date="2018-09" db="EMBL/GenBank/DDBJ databases">
        <title>Complete genome sequence of Clostridium perfringens phage CPD2.</title>
        <authorList>
            <person name="Shin D."/>
            <person name="Ryu S."/>
        </authorList>
    </citation>
    <scope>NUCLEOTIDE SEQUENCE [LARGE SCALE GENOMIC DNA]</scope>
</reference>
<dbReference type="Proteomes" id="UP000326688">
    <property type="component" value="Segment"/>
</dbReference>
<evidence type="ECO:0000313" key="2">
    <source>
        <dbReference type="Proteomes" id="UP000326688"/>
    </source>
</evidence>
<gene>
    <name evidence="1" type="ORF">CPD2_21</name>
</gene>